<dbReference type="InterPro" id="IPR036864">
    <property type="entry name" value="Zn2-C6_fun-type_DNA-bd_sf"/>
</dbReference>
<dbReference type="OrthoDB" id="5355161at2759"/>
<dbReference type="Gene3D" id="4.10.240.10">
    <property type="entry name" value="Zn(2)-C6 fungal-type DNA-binding domain"/>
    <property type="match status" value="1"/>
</dbReference>
<feature type="domain" description="Zn(2)-C6 fungal-type" evidence="7">
    <location>
        <begin position="30"/>
        <end position="60"/>
    </location>
</feature>
<evidence type="ECO:0000256" key="4">
    <source>
        <dbReference type="ARBA" id="ARBA00023163"/>
    </source>
</evidence>
<protein>
    <recommendedName>
        <fullName evidence="7">Zn(2)-C6 fungal-type domain-containing protein</fullName>
    </recommendedName>
</protein>
<evidence type="ECO:0000256" key="1">
    <source>
        <dbReference type="ARBA" id="ARBA00022723"/>
    </source>
</evidence>
<dbReference type="Proteomes" id="UP000813385">
    <property type="component" value="Unassembled WGS sequence"/>
</dbReference>
<dbReference type="PANTHER" id="PTHR47660">
    <property type="entry name" value="TRANSCRIPTION FACTOR WITH C2H2 AND ZN(2)-CYS(6) DNA BINDING DOMAIN (EUROFUNG)-RELATED-RELATED"/>
    <property type="match status" value="1"/>
</dbReference>
<evidence type="ECO:0000313" key="9">
    <source>
        <dbReference type="Proteomes" id="UP000813385"/>
    </source>
</evidence>
<keyword evidence="9" id="KW-1185">Reference proteome</keyword>
<accession>A0A8K0TPX6</accession>
<dbReference type="PROSITE" id="PS00463">
    <property type="entry name" value="ZN2_CY6_FUNGAL_1"/>
    <property type="match status" value="1"/>
</dbReference>
<dbReference type="SUPFAM" id="SSF57701">
    <property type="entry name" value="Zn2/Cys6 DNA-binding domain"/>
    <property type="match status" value="1"/>
</dbReference>
<dbReference type="PANTHER" id="PTHR47660:SF2">
    <property type="entry name" value="TRANSCRIPTION FACTOR WITH C2H2 AND ZN(2)-CYS(6) DNA BINDING DOMAIN (EUROFUNG)"/>
    <property type="match status" value="1"/>
</dbReference>
<evidence type="ECO:0000256" key="2">
    <source>
        <dbReference type="ARBA" id="ARBA00022833"/>
    </source>
</evidence>
<sequence>MFFPPHKPNSPVASPMMSSNSADTHRRDPACAACSKSKRRCSKQHPVCRRCRHQSLQCVYPFSRRPATFRASHATQSPPLSASETQSSSGLSAHRNKPSDSHIEALSTTHTTVDQSEPPWFLDPSSWTIDHVQIGEDERITYPDSGLDNFIDRMRAWLDQWTSENHCAFVHPRLYGADLPKSLQNAFATWHFYRSASNQTSRRIALRMSADGALDLTQEAAVSDSLLGPGEMPDLRDQIGRTQALLIFQVIGLFDGDVRARGSSESLLSTVTQWADALLRTAAAAVASDQLLVPEEPLNSSQINKLHSDGTVASQWKAWILSESIRRLWIAATLTESAFLIWHHGSAVCPGSIGFTGRSGLWDASSPRSWMERLQESSTAKHPVFCRGLDRLLDEARPSAVDDFTRALLAYGRGLEAVEDWVASEVAE</sequence>
<evidence type="ECO:0000259" key="7">
    <source>
        <dbReference type="PROSITE" id="PS50048"/>
    </source>
</evidence>
<evidence type="ECO:0000256" key="6">
    <source>
        <dbReference type="SAM" id="MobiDB-lite"/>
    </source>
</evidence>
<feature type="compositionally biased region" description="Polar residues" evidence="6">
    <location>
        <begin position="73"/>
        <end position="91"/>
    </location>
</feature>
<dbReference type="EMBL" id="JAGPXD010000002">
    <property type="protein sequence ID" value="KAH7368582.1"/>
    <property type="molecule type" value="Genomic_DNA"/>
</dbReference>
<keyword evidence="1" id="KW-0479">Metal-binding</keyword>
<dbReference type="SMART" id="SM00066">
    <property type="entry name" value="GAL4"/>
    <property type="match status" value="1"/>
</dbReference>
<dbReference type="PROSITE" id="PS50048">
    <property type="entry name" value="ZN2_CY6_FUNGAL_2"/>
    <property type="match status" value="1"/>
</dbReference>
<dbReference type="GO" id="GO:0008270">
    <property type="term" value="F:zinc ion binding"/>
    <property type="evidence" value="ECO:0007669"/>
    <property type="project" value="InterPro"/>
</dbReference>
<keyword evidence="4" id="KW-0804">Transcription</keyword>
<evidence type="ECO:0000313" key="8">
    <source>
        <dbReference type="EMBL" id="KAH7368582.1"/>
    </source>
</evidence>
<dbReference type="AlphaFoldDB" id="A0A8K0TPX6"/>
<evidence type="ECO:0000256" key="5">
    <source>
        <dbReference type="ARBA" id="ARBA00023242"/>
    </source>
</evidence>
<dbReference type="GO" id="GO:0000981">
    <property type="term" value="F:DNA-binding transcription factor activity, RNA polymerase II-specific"/>
    <property type="evidence" value="ECO:0007669"/>
    <property type="project" value="InterPro"/>
</dbReference>
<dbReference type="CDD" id="cd00067">
    <property type="entry name" value="GAL4"/>
    <property type="match status" value="1"/>
</dbReference>
<proteinExistence type="predicted"/>
<dbReference type="InterPro" id="IPR001138">
    <property type="entry name" value="Zn2Cys6_DnaBD"/>
</dbReference>
<gene>
    <name evidence="8" type="ORF">B0T11DRAFT_277318</name>
</gene>
<keyword evidence="2" id="KW-0862">Zinc</keyword>
<keyword evidence="3" id="KW-0805">Transcription regulation</keyword>
<keyword evidence="5" id="KW-0539">Nucleus</keyword>
<dbReference type="PRINTS" id="PR00755">
    <property type="entry name" value="AFLATOXINBRP"/>
</dbReference>
<name>A0A8K0TPX6_9PEZI</name>
<feature type="region of interest" description="Disordered" evidence="6">
    <location>
        <begin position="70"/>
        <end position="100"/>
    </location>
</feature>
<reference evidence="8" key="1">
    <citation type="journal article" date="2021" name="Nat. Commun.">
        <title>Genetic determinants of endophytism in the Arabidopsis root mycobiome.</title>
        <authorList>
            <person name="Mesny F."/>
            <person name="Miyauchi S."/>
            <person name="Thiergart T."/>
            <person name="Pickel B."/>
            <person name="Atanasova L."/>
            <person name="Karlsson M."/>
            <person name="Huettel B."/>
            <person name="Barry K.W."/>
            <person name="Haridas S."/>
            <person name="Chen C."/>
            <person name="Bauer D."/>
            <person name="Andreopoulos W."/>
            <person name="Pangilinan J."/>
            <person name="LaButti K."/>
            <person name="Riley R."/>
            <person name="Lipzen A."/>
            <person name="Clum A."/>
            <person name="Drula E."/>
            <person name="Henrissat B."/>
            <person name="Kohler A."/>
            <person name="Grigoriev I.V."/>
            <person name="Martin F.M."/>
            <person name="Hacquard S."/>
        </authorList>
    </citation>
    <scope>NUCLEOTIDE SEQUENCE</scope>
    <source>
        <strain evidence="8">MPI-CAGE-AT-0016</strain>
    </source>
</reference>
<comment type="caution">
    <text evidence="8">The sequence shown here is derived from an EMBL/GenBank/DDBJ whole genome shotgun (WGS) entry which is preliminary data.</text>
</comment>
<organism evidence="8 9">
    <name type="scientific">Plectosphaerella cucumerina</name>
    <dbReference type="NCBI Taxonomy" id="40658"/>
    <lineage>
        <taxon>Eukaryota</taxon>
        <taxon>Fungi</taxon>
        <taxon>Dikarya</taxon>
        <taxon>Ascomycota</taxon>
        <taxon>Pezizomycotina</taxon>
        <taxon>Sordariomycetes</taxon>
        <taxon>Hypocreomycetidae</taxon>
        <taxon>Glomerellales</taxon>
        <taxon>Plectosphaerellaceae</taxon>
        <taxon>Plectosphaerella</taxon>
    </lineage>
</organism>
<dbReference type="Pfam" id="PF00172">
    <property type="entry name" value="Zn_clus"/>
    <property type="match status" value="1"/>
</dbReference>
<feature type="region of interest" description="Disordered" evidence="6">
    <location>
        <begin position="1"/>
        <end position="27"/>
    </location>
</feature>
<evidence type="ECO:0000256" key="3">
    <source>
        <dbReference type="ARBA" id="ARBA00023015"/>
    </source>
</evidence>